<protein>
    <submittedName>
        <fullName evidence="1">Uncharacterized protein</fullName>
    </submittedName>
</protein>
<proteinExistence type="predicted"/>
<evidence type="ECO:0000313" key="1">
    <source>
        <dbReference type="EMBL" id="OAM30844.1"/>
    </source>
</evidence>
<name>A0A1A9S1M1_9NEIS</name>
<dbReference type="Proteomes" id="UP000077885">
    <property type="component" value="Unassembled WGS sequence"/>
</dbReference>
<sequence>MKTIKPDKNPAITDASCLTKYVAERIPKLDQSIKGRFPEKNAVFILELSENTSTGDFYGYLFNRYSGKIYRFAYEANELLVLEMKPMF</sequence>
<dbReference type="AlphaFoldDB" id="A0A1A9S1M1"/>
<comment type="caution">
    <text evidence="1">The sequence shown here is derived from an EMBL/GenBank/DDBJ whole genome shotgun (WGS) entry which is preliminary data.</text>
</comment>
<gene>
    <name evidence="1" type="ORF">A7P95_02255</name>
</gene>
<accession>A0A1A9S1M1</accession>
<evidence type="ECO:0000313" key="2">
    <source>
        <dbReference type="Proteomes" id="UP000077885"/>
    </source>
</evidence>
<keyword evidence="2" id="KW-1185">Reference proteome</keyword>
<dbReference type="STRING" id="1795827.A7P95_02255"/>
<reference evidence="2" key="1">
    <citation type="submission" date="2016-05" db="EMBL/GenBank/DDBJ databases">
        <title>Draft genome of Corynebacterium afermentans subsp. afermentans LCDC 88199T.</title>
        <authorList>
            <person name="Bernier A.-M."/>
            <person name="Bernard K."/>
        </authorList>
    </citation>
    <scope>NUCLEOTIDE SEQUENCE [LARGE SCALE GENOMIC DNA]</scope>
    <source>
        <strain evidence="2">NML02-A-017</strain>
    </source>
</reference>
<organism evidence="1 2">
    <name type="scientific">Eikenella longinqua</name>
    <dbReference type="NCBI Taxonomy" id="1795827"/>
    <lineage>
        <taxon>Bacteria</taxon>
        <taxon>Pseudomonadati</taxon>
        <taxon>Pseudomonadota</taxon>
        <taxon>Betaproteobacteria</taxon>
        <taxon>Neisseriales</taxon>
        <taxon>Neisseriaceae</taxon>
        <taxon>Eikenella</taxon>
    </lineage>
</organism>
<dbReference type="EMBL" id="LXSL01000012">
    <property type="protein sequence ID" value="OAM30844.1"/>
    <property type="molecule type" value="Genomic_DNA"/>
</dbReference>
<dbReference type="RefSeq" id="WP_067590522.1">
    <property type="nucleotide sequence ID" value="NZ_LXSL01000012.1"/>
</dbReference>